<dbReference type="FunFam" id="3.40.50.12780:FF:000003">
    <property type="entry name" value="Long-chain-fatty-acid--CoA ligase FadD"/>
    <property type="match status" value="1"/>
</dbReference>
<dbReference type="PANTHER" id="PTHR43201">
    <property type="entry name" value="ACYL-COA SYNTHETASE"/>
    <property type="match status" value="1"/>
</dbReference>
<evidence type="ECO:0000256" key="2">
    <source>
        <dbReference type="ARBA" id="ARBA00022598"/>
    </source>
</evidence>
<organism evidence="5 6">
    <name type="scientific">Methanorbis rubei</name>
    <dbReference type="NCBI Taxonomy" id="3028300"/>
    <lineage>
        <taxon>Archaea</taxon>
        <taxon>Methanobacteriati</taxon>
        <taxon>Methanobacteriota</taxon>
        <taxon>Stenosarchaea group</taxon>
        <taxon>Methanomicrobia</taxon>
        <taxon>Methanomicrobiales</taxon>
        <taxon>Methanocorpusculaceae</taxon>
        <taxon>Methanorbis</taxon>
    </lineage>
</organism>
<dbReference type="AlphaFoldDB" id="A0AAE4MEQ9"/>
<dbReference type="GO" id="GO:0031956">
    <property type="term" value="F:medium-chain fatty acid-CoA ligase activity"/>
    <property type="evidence" value="ECO:0007669"/>
    <property type="project" value="TreeGrafter"/>
</dbReference>
<dbReference type="EC" id="6.2.1.41" evidence="5"/>
<name>A0AAE4MEQ9_9EURY</name>
<keyword evidence="2 5" id="KW-0436">Ligase</keyword>
<dbReference type="NCBIfam" id="NF009233">
    <property type="entry name" value="PRK12583.1"/>
    <property type="match status" value="1"/>
</dbReference>
<dbReference type="EMBL" id="JAWDKB010000001">
    <property type="protein sequence ID" value="MDV0443021.1"/>
    <property type="molecule type" value="Genomic_DNA"/>
</dbReference>
<evidence type="ECO:0000259" key="4">
    <source>
        <dbReference type="Pfam" id="PF13193"/>
    </source>
</evidence>
<comment type="caution">
    <text evidence="5">The sequence shown here is derived from an EMBL/GenBank/DDBJ whole genome shotgun (WGS) entry which is preliminary data.</text>
</comment>
<evidence type="ECO:0000256" key="1">
    <source>
        <dbReference type="ARBA" id="ARBA00006432"/>
    </source>
</evidence>
<dbReference type="SUPFAM" id="SSF56801">
    <property type="entry name" value="Acetyl-CoA synthetase-like"/>
    <property type="match status" value="1"/>
</dbReference>
<evidence type="ECO:0000313" key="6">
    <source>
        <dbReference type="Proteomes" id="UP001283212"/>
    </source>
</evidence>
<dbReference type="InterPro" id="IPR025110">
    <property type="entry name" value="AMP-bd_C"/>
</dbReference>
<dbReference type="Pfam" id="PF13193">
    <property type="entry name" value="AMP-binding_C"/>
    <property type="match status" value="1"/>
</dbReference>
<feature type="domain" description="AMP-dependent synthetase/ligase" evidence="3">
    <location>
        <begin position="27"/>
        <end position="414"/>
    </location>
</feature>
<dbReference type="RefSeq" id="WP_338095546.1">
    <property type="nucleotide sequence ID" value="NZ_JAWDKB010000001.1"/>
</dbReference>
<dbReference type="PROSITE" id="PS00455">
    <property type="entry name" value="AMP_BINDING"/>
    <property type="match status" value="1"/>
</dbReference>
<sequence length="565" mass="63599">MPESYACGVSMKPLLGQTVGQILNSIAAKYPSTDALVSVEQNLRYTWAEFLSAVDDVAKGLMMLGIEHGMRVAIWAMNYAEWILVQYATAKIGAVMVNINPAYRTFELEYSLKQSEVDTLILQGRFKTSDYVGMFYEACPEAFESKPGRLRSEKFPYLRNIVFMGEIPYNGMYRWSEMLEAGRQISDQELSDREDSVEFDDPLNIQYTSGTTGYPKGVVLSHHSVLNNGMIIGDGMKFTEKDKLCIPVPFYHCFGMVLSNMACVTHGTTMVIPSPSFDPEAVMKAVQDEQCTALHGVPTMFIAELEHPNFSRYDFSSLRTGIMAGSPCPIERMREVSNKMNMKEIVIVYGLTETSPGITMSTTDDSLERRVTTVGRVFPHTELIIKDPKTGRIVPLGETGEICARGYMKMKCYYNNPSATAQVIDRNGWLHSGDLGTMDAEGYVKMVGRLKEMVIRGGENLYPREIEEFLHLHKKISDVYVIGVPDEKYGEELMAWVKVEPGQTLTENEIRDYCNGRIARQKIPRYYKFVDSFPMTVTGKIQKGEMQKISIPELGLEEVAKIKTA</sequence>
<dbReference type="InterPro" id="IPR000873">
    <property type="entry name" value="AMP-dep_synth/lig_dom"/>
</dbReference>
<dbReference type="Gene3D" id="3.40.50.980">
    <property type="match status" value="2"/>
</dbReference>
<dbReference type="Gene3D" id="2.30.38.10">
    <property type="entry name" value="Luciferase, Domain 3"/>
    <property type="match status" value="1"/>
</dbReference>
<keyword evidence="6" id="KW-1185">Reference proteome</keyword>
<dbReference type="Proteomes" id="UP001283212">
    <property type="component" value="Unassembled WGS sequence"/>
</dbReference>
<dbReference type="FunFam" id="3.30.300.30:FF:000008">
    <property type="entry name" value="2,3-dihydroxybenzoate-AMP ligase"/>
    <property type="match status" value="1"/>
</dbReference>
<protein>
    <submittedName>
        <fullName evidence="5">3-[(3aS,4S,7aS)-7a-methyl-1, 5-dioxo-octahydro-1H-inden-4-yl]propanoyl:CoA ligase</fullName>
        <ecNumber evidence="5">6.2.1.41</ecNumber>
    </submittedName>
</protein>
<dbReference type="Pfam" id="PF00501">
    <property type="entry name" value="AMP-binding"/>
    <property type="match status" value="1"/>
</dbReference>
<gene>
    <name evidence="5" type="primary">fadD3</name>
    <name evidence="5" type="ORF">McpCs1_03870</name>
</gene>
<dbReference type="InterPro" id="IPR020845">
    <property type="entry name" value="AMP-binding_CS"/>
</dbReference>
<dbReference type="CDD" id="cd05917">
    <property type="entry name" value="FACL_like_2"/>
    <property type="match status" value="1"/>
</dbReference>
<dbReference type="GO" id="GO:0006631">
    <property type="term" value="P:fatty acid metabolic process"/>
    <property type="evidence" value="ECO:0007669"/>
    <property type="project" value="TreeGrafter"/>
</dbReference>
<proteinExistence type="inferred from homology"/>
<reference evidence="5 6" key="1">
    <citation type="submission" date="2023-06" db="EMBL/GenBank/DDBJ databases">
        <title>Genome sequence of Methancorpusculaceae sp. Cs1.</title>
        <authorList>
            <person name="Protasov E."/>
            <person name="Platt K."/>
            <person name="Poehlein A."/>
            <person name="Daniel R."/>
            <person name="Brune A."/>
        </authorList>
    </citation>
    <scope>NUCLEOTIDE SEQUENCE [LARGE SCALE GENOMIC DNA]</scope>
    <source>
        <strain evidence="5 6">Cs1</strain>
    </source>
</reference>
<dbReference type="PANTHER" id="PTHR43201:SF5">
    <property type="entry name" value="MEDIUM-CHAIN ACYL-COA LIGASE ACSF2, MITOCHONDRIAL"/>
    <property type="match status" value="1"/>
</dbReference>
<feature type="domain" description="AMP-binding enzyme C-terminal" evidence="4">
    <location>
        <begin position="465"/>
        <end position="540"/>
    </location>
</feature>
<dbReference type="InterPro" id="IPR045851">
    <property type="entry name" value="AMP-bd_C_sf"/>
</dbReference>
<accession>A0AAE4MEQ9</accession>
<evidence type="ECO:0000259" key="3">
    <source>
        <dbReference type="Pfam" id="PF00501"/>
    </source>
</evidence>
<comment type="similarity">
    <text evidence="1">Belongs to the ATP-dependent AMP-binding enzyme family.</text>
</comment>
<evidence type="ECO:0000313" key="5">
    <source>
        <dbReference type="EMBL" id="MDV0443021.1"/>
    </source>
</evidence>
<dbReference type="Gene3D" id="3.30.300.30">
    <property type="match status" value="1"/>
</dbReference>